<gene>
    <name evidence="1" type="ORF">BCF53_12522</name>
</gene>
<dbReference type="OrthoDB" id="6198092at2"/>
<dbReference type="RefSeq" id="WP_132703891.1">
    <property type="nucleotide sequence ID" value="NZ_SLZR01000025.1"/>
</dbReference>
<comment type="caution">
    <text evidence="1">The sequence shown here is derived from an EMBL/GenBank/DDBJ whole genome shotgun (WGS) entry which is preliminary data.</text>
</comment>
<dbReference type="AlphaFoldDB" id="A0A4V2UIL3"/>
<name>A0A4V2UIL3_9GAMM</name>
<keyword evidence="2" id="KW-1185">Reference proteome</keyword>
<accession>A0A4V2UIL3</accession>
<sequence length="130" mass="14550">MKFLCDHHRSILMACTKQAKTSWHKTLQLAQFYAVNDDLGRAVLYGGNALEIAEIVLSNQPVYENASRYVETAVEFAGALVRYDSSCNLLAVYNEVYFRLMSVSAVNNVEAAMQPLKDILLRSTTNQPLS</sequence>
<proteinExistence type="predicted"/>
<dbReference type="EMBL" id="SLZR01000025">
    <property type="protein sequence ID" value="TCS36400.1"/>
    <property type="molecule type" value="Genomic_DNA"/>
</dbReference>
<evidence type="ECO:0000313" key="2">
    <source>
        <dbReference type="Proteomes" id="UP000295793"/>
    </source>
</evidence>
<evidence type="ECO:0000313" key="1">
    <source>
        <dbReference type="EMBL" id="TCS36400.1"/>
    </source>
</evidence>
<organism evidence="1 2">
    <name type="scientific">Reinekea marinisedimentorum</name>
    <dbReference type="NCBI Taxonomy" id="230495"/>
    <lineage>
        <taxon>Bacteria</taxon>
        <taxon>Pseudomonadati</taxon>
        <taxon>Pseudomonadota</taxon>
        <taxon>Gammaproteobacteria</taxon>
        <taxon>Oceanospirillales</taxon>
        <taxon>Saccharospirillaceae</taxon>
        <taxon>Reinekea</taxon>
    </lineage>
</organism>
<dbReference type="Proteomes" id="UP000295793">
    <property type="component" value="Unassembled WGS sequence"/>
</dbReference>
<protein>
    <submittedName>
        <fullName evidence="1">Uncharacterized protein</fullName>
    </submittedName>
</protein>
<reference evidence="1 2" key="1">
    <citation type="submission" date="2019-03" db="EMBL/GenBank/DDBJ databases">
        <title>Genomic Encyclopedia of Archaeal and Bacterial Type Strains, Phase II (KMG-II): from individual species to whole genera.</title>
        <authorList>
            <person name="Goeker M."/>
        </authorList>
    </citation>
    <scope>NUCLEOTIDE SEQUENCE [LARGE SCALE GENOMIC DNA]</scope>
    <source>
        <strain evidence="1 2">DSM 15388</strain>
    </source>
</reference>